<evidence type="ECO:0000313" key="2">
    <source>
        <dbReference type="EMBL" id="RJE25398.1"/>
    </source>
</evidence>
<keyword evidence="1" id="KW-0732">Signal</keyword>
<accession>A0A3A2ZQG4</accession>
<reference evidence="3" key="1">
    <citation type="submission" date="2017-02" db="EMBL/GenBank/DDBJ databases">
        <authorList>
            <person name="Tafer H."/>
            <person name="Lopandic K."/>
        </authorList>
    </citation>
    <scope>NUCLEOTIDE SEQUENCE [LARGE SCALE GENOMIC DNA]</scope>
    <source>
        <strain evidence="3">CBS 366.77</strain>
    </source>
</reference>
<dbReference type="AlphaFoldDB" id="A0A3A2ZQG4"/>
<dbReference type="Proteomes" id="UP000266188">
    <property type="component" value="Unassembled WGS sequence"/>
</dbReference>
<sequence length="86" mass="9215">MLGSFLHLIILATARVTGQSSHFAKPQCSALTGPWCSCPSGTTLQQSTTWATLSADVKDVHAVAGRCKELYPRADFGLPDDMLTAY</sequence>
<feature type="chain" id="PRO_5017402349" evidence="1">
    <location>
        <begin position="19"/>
        <end position="86"/>
    </location>
</feature>
<evidence type="ECO:0000256" key="1">
    <source>
        <dbReference type="SAM" id="SignalP"/>
    </source>
</evidence>
<gene>
    <name evidence="2" type="ORF">PHISCL_02289</name>
</gene>
<comment type="caution">
    <text evidence="2">The sequence shown here is derived from an EMBL/GenBank/DDBJ whole genome shotgun (WGS) entry which is preliminary data.</text>
</comment>
<protein>
    <submittedName>
        <fullName evidence="2">Uncharacterized protein</fullName>
    </submittedName>
</protein>
<keyword evidence="3" id="KW-1185">Reference proteome</keyword>
<proteinExistence type="predicted"/>
<dbReference type="EMBL" id="MVGC01000049">
    <property type="protein sequence ID" value="RJE25398.1"/>
    <property type="molecule type" value="Genomic_DNA"/>
</dbReference>
<name>A0A3A2ZQG4_9EURO</name>
<organism evidence="2 3">
    <name type="scientific">Aspergillus sclerotialis</name>
    <dbReference type="NCBI Taxonomy" id="2070753"/>
    <lineage>
        <taxon>Eukaryota</taxon>
        <taxon>Fungi</taxon>
        <taxon>Dikarya</taxon>
        <taxon>Ascomycota</taxon>
        <taxon>Pezizomycotina</taxon>
        <taxon>Eurotiomycetes</taxon>
        <taxon>Eurotiomycetidae</taxon>
        <taxon>Eurotiales</taxon>
        <taxon>Aspergillaceae</taxon>
        <taxon>Aspergillus</taxon>
        <taxon>Aspergillus subgen. Polypaecilum</taxon>
    </lineage>
</organism>
<feature type="signal peptide" evidence="1">
    <location>
        <begin position="1"/>
        <end position="18"/>
    </location>
</feature>
<evidence type="ECO:0000313" key="3">
    <source>
        <dbReference type="Proteomes" id="UP000266188"/>
    </source>
</evidence>